<dbReference type="Proteomes" id="UP001196413">
    <property type="component" value="Unassembled WGS sequence"/>
</dbReference>
<name>A0AAD5MEY7_PARTN</name>
<comment type="caution">
    <text evidence="1">The sequence shown here is derived from an EMBL/GenBank/DDBJ whole genome shotgun (WGS) entry which is preliminary data.</text>
</comment>
<evidence type="ECO:0000313" key="1">
    <source>
        <dbReference type="EMBL" id="KAJ1346594.1"/>
    </source>
</evidence>
<dbReference type="EMBL" id="JAHQIW010000192">
    <property type="protein sequence ID" value="KAJ1346594.1"/>
    <property type="molecule type" value="Genomic_DNA"/>
</dbReference>
<evidence type="ECO:0000313" key="2">
    <source>
        <dbReference type="Proteomes" id="UP001196413"/>
    </source>
</evidence>
<dbReference type="AlphaFoldDB" id="A0AAD5MEY7"/>
<gene>
    <name evidence="1" type="ORF">KIN20_001443</name>
</gene>
<organism evidence="1 2">
    <name type="scientific">Parelaphostrongylus tenuis</name>
    <name type="common">Meningeal worm</name>
    <dbReference type="NCBI Taxonomy" id="148309"/>
    <lineage>
        <taxon>Eukaryota</taxon>
        <taxon>Metazoa</taxon>
        <taxon>Ecdysozoa</taxon>
        <taxon>Nematoda</taxon>
        <taxon>Chromadorea</taxon>
        <taxon>Rhabditida</taxon>
        <taxon>Rhabditina</taxon>
        <taxon>Rhabditomorpha</taxon>
        <taxon>Strongyloidea</taxon>
        <taxon>Metastrongylidae</taxon>
        <taxon>Parelaphostrongylus</taxon>
    </lineage>
</organism>
<sequence>MLVSYGLARGQDGLRQSGAGKAEFTVFGVLFVLSSGSRNSFSVSGLILCLNEPVIANPGHTFAIIVMRASVFILFIILG</sequence>
<protein>
    <submittedName>
        <fullName evidence="1">Uncharacterized protein</fullName>
    </submittedName>
</protein>
<keyword evidence="2" id="KW-1185">Reference proteome</keyword>
<proteinExistence type="predicted"/>
<accession>A0AAD5MEY7</accession>
<reference evidence="1" key="1">
    <citation type="submission" date="2021-06" db="EMBL/GenBank/DDBJ databases">
        <title>Parelaphostrongylus tenuis whole genome reference sequence.</title>
        <authorList>
            <person name="Garwood T.J."/>
            <person name="Larsen P.A."/>
            <person name="Fountain-Jones N.M."/>
            <person name="Garbe J.R."/>
            <person name="Macchietto M.G."/>
            <person name="Kania S.A."/>
            <person name="Gerhold R.W."/>
            <person name="Richards J.E."/>
            <person name="Wolf T.M."/>
        </authorList>
    </citation>
    <scope>NUCLEOTIDE SEQUENCE</scope>
    <source>
        <strain evidence="1">MNPRO001-30</strain>
        <tissue evidence="1">Meninges</tissue>
    </source>
</reference>